<proteinExistence type="predicted"/>
<dbReference type="Proteomes" id="UP001168540">
    <property type="component" value="Unassembled WGS sequence"/>
</dbReference>
<feature type="signal peptide" evidence="1">
    <location>
        <begin position="1"/>
        <end position="19"/>
    </location>
</feature>
<keyword evidence="3" id="KW-1185">Reference proteome</keyword>
<comment type="caution">
    <text evidence="2">The sequence shown here is derived from an EMBL/GenBank/DDBJ whole genome shotgun (WGS) entry which is preliminary data.</text>
</comment>
<organism evidence="2 3">
    <name type="scientific">Crenobacter oryzisoli</name>
    <dbReference type="NCBI Taxonomy" id="3056844"/>
    <lineage>
        <taxon>Bacteria</taxon>
        <taxon>Pseudomonadati</taxon>
        <taxon>Pseudomonadota</taxon>
        <taxon>Betaproteobacteria</taxon>
        <taxon>Neisseriales</taxon>
        <taxon>Neisseriaceae</taxon>
        <taxon>Crenobacter</taxon>
    </lineage>
</organism>
<dbReference type="PROSITE" id="PS51257">
    <property type="entry name" value="PROKAR_LIPOPROTEIN"/>
    <property type="match status" value="1"/>
</dbReference>
<evidence type="ECO:0000256" key="1">
    <source>
        <dbReference type="SAM" id="SignalP"/>
    </source>
</evidence>
<dbReference type="RefSeq" id="WP_289831790.1">
    <property type="nucleotide sequence ID" value="NZ_JAUEDK010000055.1"/>
</dbReference>
<evidence type="ECO:0000313" key="3">
    <source>
        <dbReference type="Proteomes" id="UP001168540"/>
    </source>
</evidence>
<protein>
    <recommendedName>
        <fullName evidence="4">Lipoprotein</fullName>
    </recommendedName>
</protein>
<keyword evidence="1" id="KW-0732">Signal</keyword>
<evidence type="ECO:0008006" key="4">
    <source>
        <dbReference type="Google" id="ProtNLM"/>
    </source>
</evidence>
<name>A0ABT7XTU7_9NEIS</name>
<dbReference type="EMBL" id="JAUEDK010000055">
    <property type="protein sequence ID" value="MDN0077150.1"/>
    <property type="molecule type" value="Genomic_DNA"/>
</dbReference>
<sequence>MKRLIPLVVVLALAGCANFKMPSYHPPTRPAPVEHPPSSSDLMLHEANRIAERVKAGELNRVQAADQLNAYRLRTVGHNAVDDDMFATYRQIAVQRDANQISQEEAQARMDAKLRETLRRWPKLKPKPANPAFTNFLLKVYGLPPLGY</sequence>
<gene>
    <name evidence="2" type="ORF">QU481_20100</name>
</gene>
<reference evidence="2" key="1">
    <citation type="submission" date="2023-06" db="EMBL/GenBank/DDBJ databases">
        <authorList>
            <person name="Zhang S."/>
        </authorList>
    </citation>
    <scope>NUCLEOTIDE SEQUENCE</scope>
    <source>
        <strain evidence="2">SG2303</strain>
    </source>
</reference>
<feature type="chain" id="PRO_5045723108" description="Lipoprotein" evidence="1">
    <location>
        <begin position="20"/>
        <end position="148"/>
    </location>
</feature>
<evidence type="ECO:0000313" key="2">
    <source>
        <dbReference type="EMBL" id="MDN0077150.1"/>
    </source>
</evidence>
<accession>A0ABT7XTU7</accession>